<dbReference type="RefSeq" id="WP_184022453.1">
    <property type="nucleotide sequence ID" value="NZ_JACHFD010000049.1"/>
</dbReference>
<dbReference type="EMBL" id="JACHFD010000049">
    <property type="protein sequence ID" value="MBB5353940.1"/>
    <property type="molecule type" value="Genomic_DNA"/>
</dbReference>
<dbReference type="Proteomes" id="UP000557717">
    <property type="component" value="Unassembled WGS sequence"/>
</dbReference>
<evidence type="ECO:0000313" key="2">
    <source>
        <dbReference type="Proteomes" id="UP000557717"/>
    </source>
</evidence>
<keyword evidence="2" id="KW-1185">Reference proteome</keyword>
<sequence>MDSRTGAGLIAGMLQGTKHINPVWDELPEPAVDELLRTWAHELDKWDGSSTDAIIESITRHDGLRDAWGRLDQHSRDARRHVIETIAANVQNEEAEEAGAQNP</sequence>
<name>A0A840VJ99_9BACT</name>
<reference evidence="1 2" key="1">
    <citation type="submission" date="2020-08" db="EMBL/GenBank/DDBJ databases">
        <title>Genomic Encyclopedia of Type Strains, Phase IV (KMG-IV): sequencing the most valuable type-strain genomes for metagenomic binning, comparative biology and taxonomic classification.</title>
        <authorList>
            <person name="Goeker M."/>
        </authorList>
    </citation>
    <scope>NUCLEOTIDE SEQUENCE [LARGE SCALE GENOMIC DNA]</scope>
    <source>
        <strain evidence="1 2">YC6886</strain>
    </source>
</reference>
<protein>
    <submittedName>
        <fullName evidence="1">Uncharacterized protein</fullName>
    </submittedName>
</protein>
<evidence type="ECO:0000313" key="1">
    <source>
        <dbReference type="EMBL" id="MBB5353940.1"/>
    </source>
</evidence>
<accession>A0A840VJ99</accession>
<comment type="caution">
    <text evidence="1">The sequence shown here is derived from an EMBL/GenBank/DDBJ whole genome shotgun (WGS) entry which is preliminary data.</text>
</comment>
<organism evidence="1 2">
    <name type="scientific">Haloferula luteola</name>
    <dbReference type="NCBI Taxonomy" id="595692"/>
    <lineage>
        <taxon>Bacteria</taxon>
        <taxon>Pseudomonadati</taxon>
        <taxon>Verrucomicrobiota</taxon>
        <taxon>Verrucomicrobiia</taxon>
        <taxon>Verrucomicrobiales</taxon>
        <taxon>Verrucomicrobiaceae</taxon>
        <taxon>Haloferula</taxon>
    </lineage>
</organism>
<gene>
    <name evidence="1" type="ORF">HNR46_004210</name>
</gene>
<dbReference type="AlphaFoldDB" id="A0A840VJ99"/>
<proteinExistence type="predicted"/>